<organism evidence="1 2">
    <name type="scientific">Reinekea thalattae</name>
    <dbReference type="NCBI Taxonomy" id="2593301"/>
    <lineage>
        <taxon>Bacteria</taxon>
        <taxon>Pseudomonadati</taxon>
        <taxon>Pseudomonadota</taxon>
        <taxon>Gammaproteobacteria</taxon>
        <taxon>Oceanospirillales</taxon>
        <taxon>Saccharospirillaceae</taxon>
        <taxon>Reinekea</taxon>
    </lineage>
</organism>
<evidence type="ECO:0000313" key="2">
    <source>
        <dbReference type="Proteomes" id="UP000321764"/>
    </source>
</evidence>
<proteinExistence type="predicted"/>
<reference evidence="1 2" key="1">
    <citation type="submission" date="2019-07" db="EMBL/GenBank/DDBJ databases">
        <title>Reinekea sp. strain SSH23 genome sequencing and assembly.</title>
        <authorList>
            <person name="Kim I."/>
        </authorList>
    </citation>
    <scope>NUCLEOTIDE SEQUENCE [LARGE SCALE GENOMIC DNA]</scope>
    <source>
        <strain evidence="1 2">SSH23</strain>
    </source>
</reference>
<dbReference type="RefSeq" id="WP_147714645.1">
    <property type="nucleotide sequence ID" value="NZ_VKAD01000002.1"/>
</dbReference>
<dbReference type="InterPro" id="IPR029021">
    <property type="entry name" value="Prot-tyrosine_phosphatase-like"/>
</dbReference>
<gene>
    <name evidence="1" type="ORF">FME95_11580</name>
</gene>
<keyword evidence="2" id="KW-1185">Reference proteome</keyword>
<dbReference type="AlphaFoldDB" id="A0A5C8Z470"/>
<dbReference type="OrthoDB" id="9814896at2"/>
<protein>
    <submittedName>
        <fullName evidence="1">Protein tyrosine phosphatase</fullName>
    </submittedName>
</protein>
<dbReference type="SUPFAM" id="SSF52799">
    <property type="entry name" value="(Phosphotyrosine protein) phosphatases II"/>
    <property type="match status" value="1"/>
</dbReference>
<dbReference type="Gene3D" id="3.90.190.10">
    <property type="entry name" value="Protein tyrosine phosphatase superfamily"/>
    <property type="match status" value="1"/>
</dbReference>
<comment type="caution">
    <text evidence="1">The sequence shown here is derived from an EMBL/GenBank/DDBJ whole genome shotgun (WGS) entry which is preliminary data.</text>
</comment>
<evidence type="ECO:0000313" key="1">
    <source>
        <dbReference type="EMBL" id="TXR52049.1"/>
    </source>
</evidence>
<dbReference type="EMBL" id="VKAD01000002">
    <property type="protein sequence ID" value="TXR52049.1"/>
    <property type="molecule type" value="Genomic_DNA"/>
</dbReference>
<name>A0A5C8Z470_9GAMM</name>
<accession>A0A5C8Z470</accession>
<sequence length="235" mass="27744">MANLFKQKYIAMQETWRDNGITSKKQRILVHLDAIFGDHAFFRVFWTNLNRLSDNAWRCNQPSPRQIKRLSKLGVTTIVNLRGPSRWGSYALEKEACAKYGIELVNHRMFSRRMPTFEELLKTKAMFESLNGVTAFHCKSGADRAGICSALYCLMVLKQPIEQAQKQLSIKYLHIKHSKTGRLDYFLDAYRQYNEVTPVDFLEWAEHHYDRDALQEKFHSNKWYDFIVDKVLRRE</sequence>
<dbReference type="Proteomes" id="UP000321764">
    <property type="component" value="Unassembled WGS sequence"/>
</dbReference>